<sequence>MTENTSMSKLNSYQNHKSKEEMKHQVITFALMIIFTLIAFYAVAVDMDKIFVIPLILILAIVQVGFQFYYFMHMKDKGHELVALLIFGGIWVAAVAILTFTTIIWW</sequence>
<comment type="caution">
    <text evidence="7">The sequence shown here is derived from an EMBL/GenBank/DDBJ whole genome shotgun (WGS) entry which is preliminary data.</text>
</comment>
<evidence type="ECO:0000256" key="5">
    <source>
        <dbReference type="ARBA" id="ARBA00023136"/>
    </source>
</evidence>
<evidence type="ECO:0000256" key="6">
    <source>
        <dbReference type="SAM" id="Phobius"/>
    </source>
</evidence>
<dbReference type="EC" id="1.9.3.1" evidence="7"/>
<feature type="transmembrane region" description="Helical" evidence="6">
    <location>
        <begin position="26"/>
        <end position="44"/>
    </location>
</feature>
<keyword evidence="7" id="KW-0560">Oxidoreductase</keyword>
<dbReference type="GO" id="GO:0016491">
    <property type="term" value="F:oxidoreductase activity"/>
    <property type="evidence" value="ECO:0007669"/>
    <property type="project" value="UniProtKB-KW"/>
</dbReference>
<keyword evidence="5 6" id="KW-0472">Membrane</keyword>
<evidence type="ECO:0000313" key="7">
    <source>
        <dbReference type="EMBL" id="RLL45211.1"/>
    </source>
</evidence>
<accession>A0A498D9B1</accession>
<dbReference type="GO" id="GO:0005886">
    <property type="term" value="C:plasma membrane"/>
    <property type="evidence" value="ECO:0007669"/>
    <property type="project" value="UniProtKB-SubCell"/>
</dbReference>
<keyword evidence="3 6" id="KW-0812">Transmembrane</keyword>
<evidence type="ECO:0000256" key="4">
    <source>
        <dbReference type="ARBA" id="ARBA00022989"/>
    </source>
</evidence>
<dbReference type="InterPro" id="IPR005171">
    <property type="entry name" value="Cyt_c_oxidase_su4_prok"/>
</dbReference>
<evidence type="ECO:0000313" key="8">
    <source>
        <dbReference type="Proteomes" id="UP000270219"/>
    </source>
</evidence>
<dbReference type="AlphaFoldDB" id="A0A498D9B1"/>
<comment type="subcellular location">
    <subcellularLocation>
        <location evidence="1">Cell membrane</location>
        <topology evidence="1">Multi-pass membrane protein</topology>
    </subcellularLocation>
</comment>
<keyword evidence="4 6" id="KW-1133">Transmembrane helix</keyword>
<gene>
    <name evidence="7" type="primary">ctaF</name>
    <name evidence="7" type="ORF">D8M04_10150</name>
</gene>
<dbReference type="EMBL" id="RCHR01000003">
    <property type="protein sequence ID" value="RLL45211.1"/>
    <property type="molecule type" value="Genomic_DNA"/>
</dbReference>
<proteinExistence type="predicted"/>
<dbReference type="RefSeq" id="WP_121522799.1">
    <property type="nucleotide sequence ID" value="NZ_RCHR01000003.1"/>
</dbReference>
<feature type="transmembrane region" description="Helical" evidence="6">
    <location>
        <begin position="82"/>
        <end position="105"/>
    </location>
</feature>
<dbReference type="NCBIfam" id="TIGR02908">
    <property type="entry name" value="CoxD_Bacillus"/>
    <property type="match status" value="1"/>
</dbReference>
<evidence type="ECO:0000256" key="3">
    <source>
        <dbReference type="ARBA" id="ARBA00022692"/>
    </source>
</evidence>
<dbReference type="OrthoDB" id="2989516at2"/>
<dbReference type="InterPro" id="IPR014257">
    <property type="entry name" value="Cyt_c_oxidase_su4_bacillaceae"/>
</dbReference>
<dbReference type="Pfam" id="PF03626">
    <property type="entry name" value="COX4_pro"/>
    <property type="match status" value="1"/>
</dbReference>
<organism evidence="7 8">
    <name type="scientific">Oceanobacillus piezotolerans</name>
    <dbReference type="NCBI Taxonomy" id="2448030"/>
    <lineage>
        <taxon>Bacteria</taxon>
        <taxon>Bacillati</taxon>
        <taxon>Bacillota</taxon>
        <taxon>Bacilli</taxon>
        <taxon>Bacillales</taxon>
        <taxon>Bacillaceae</taxon>
        <taxon>Oceanobacillus</taxon>
    </lineage>
</organism>
<feature type="transmembrane region" description="Helical" evidence="6">
    <location>
        <begin position="50"/>
        <end position="70"/>
    </location>
</feature>
<name>A0A498D9B1_9BACI</name>
<evidence type="ECO:0000256" key="2">
    <source>
        <dbReference type="ARBA" id="ARBA00022475"/>
    </source>
</evidence>
<keyword evidence="8" id="KW-1185">Reference proteome</keyword>
<evidence type="ECO:0000256" key="1">
    <source>
        <dbReference type="ARBA" id="ARBA00004651"/>
    </source>
</evidence>
<protein>
    <submittedName>
        <fullName evidence="7">Cytochrome c oxidase subunit IVB</fullName>
        <ecNumber evidence="7">1.9.3.1</ecNumber>
    </submittedName>
</protein>
<keyword evidence="2" id="KW-1003">Cell membrane</keyword>
<dbReference type="Proteomes" id="UP000270219">
    <property type="component" value="Unassembled WGS sequence"/>
</dbReference>
<reference evidence="7 8" key="1">
    <citation type="submission" date="2018-10" db="EMBL/GenBank/DDBJ databases">
        <title>Oceanobacillus sp. YLB-02 draft genome.</title>
        <authorList>
            <person name="Yu L."/>
        </authorList>
    </citation>
    <scope>NUCLEOTIDE SEQUENCE [LARGE SCALE GENOMIC DNA]</scope>
    <source>
        <strain evidence="7 8">YLB-02</strain>
    </source>
</reference>